<dbReference type="InterPro" id="IPR009061">
    <property type="entry name" value="DNA-bd_dom_put_sf"/>
</dbReference>
<gene>
    <name evidence="5" type="ORF">LQ327_30610</name>
</gene>
<dbReference type="PANTHER" id="PTHR11739:SF4">
    <property type="entry name" value="CITRATE SYNTHASE, PEROXISOMAL"/>
    <property type="match status" value="1"/>
</dbReference>
<evidence type="ECO:0000256" key="1">
    <source>
        <dbReference type="ARBA" id="ARBA00010566"/>
    </source>
</evidence>
<accession>A0ABS8PHH7</accession>
<dbReference type="Gene3D" id="1.10.580.10">
    <property type="entry name" value="Citrate Synthase, domain 1"/>
    <property type="match status" value="3"/>
</dbReference>
<comment type="caution">
    <text evidence="5">The sequence shown here is derived from an EMBL/GenBank/DDBJ whole genome shotgun (WGS) entry which is preliminary data.</text>
</comment>
<evidence type="ECO:0000313" key="5">
    <source>
        <dbReference type="EMBL" id="MCD2197731.1"/>
    </source>
</evidence>
<dbReference type="InterPro" id="IPR036969">
    <property type="entry name" value="Citrate_synthase_sf"/>
</dbReference>
<sequence>MTPLTTAEAAARLGVKPDTLYAYVSRGLLSSTRGTGGRASTFDAAEVDALATRRGATRRPTGVAETITTRLTLLEDDEYFFRGLRATDLARTETPERVAALLWLGDLDADLPEPDADDVVGPVRDLVSRMPGRPRSTDRLRVAVATLAALDPWRFDLEPTAVVATGMRCRRGMVGALGEGGLWPALATDPTTPEPPEVLRTALVLLADHGLAASTMAARVAASARAHPYAVVSAGLGALDGPVHGTASTAAFRFLAEALDDPEAAVAERLRAGERLPGFGHSIYRQRDPRAAVLLDLIPGTEAAALVDRLAAAVADRPGVFPNVDLALAAVQHVHGMRPEAGEAIFAVARTVGWIAHALEQYAEPGLRFRVEGAYVGRRPM</sequence>
<evidence type="ECO:0000256" key="3">
    <source>
        <dbReference type="RuleBase" id="RU003406"/>
    </source>
</evidence>
<evidence type="ECO:0000313" key="6">
    <source>
        <dbReference type="Proteomes" id="UP001199469"/>
    </source>
</evidence>
<evidence type="ECO:0000256" key="2">
    <source>
        <dbReference type="ARBA" id="ARBA00022679"/>
    </source>
</evidence>
<dbReference type="EMBL" id="JAJNDB010000009">
    <property type="protein sequence ID" value="MCD2197731.1"/>
    <property type="molecule type" value="Genomic_DNA"/>
</dbReference>
<dbReference type="Pfam" id="PF12728">
    <property type="entry name" value="HTH_17"/>
    <property type="match status" value="1"/>
</dbReference>
<dbReference type="PROSITE" id="PS00480">
    <property type="entry name" value="CITRATE_SYNTHASE"/>
    <property type="match status" value="1"/>
</dbReference>
<organism evidence="5 6">
    <name type="scientific">Actinomycetospora endophytica</name>
    <dbReference type="NCBI Taxonomy" id="2291215"/>
    <lineage>
        <taxon>Bacteria</taxon>
        <taxon>Bacillati</taxon>
        <taxon>Actinomycetota</taxon>
        <taxon>Actinomycetes</taxon>
        <taxon>Pseudonocardiales</taxon>
        <taxon>Pseudonocardiaceae</taxon>
        <taxon>Actinomycetospora</taxon>
    </lineage>
</organism>
<keyword evidence="6" id="KW-1185">Reference proteome</keyword>
<dbReference type="Proteomes" id="UP001199469">
    <property type="component" value="Unassembled WGS sequence"/>
</dbReference>
<dbReference type="InterPro" id="IPR000551">
    <property type="entry name" value="MerR-type_HTH_dom"/>
</dbReference>
<dbReference type="PANTHER" id="PTHR11739">
    <property type="entry name" value="CITRATE SYNTHASE"/>
    <property type="match status" value="1"/>
</dbReference>
<dbReference type="InterPro" id="IPR016142">
    <property type="entry name" value="Citrate_synth-like_lrg_a-sub"/>
</dbReference>
<evidence type="ECO:0000259" key="4">
    <source>
        <dbReference type="PROSITE" id="PS50937"/>
    </source>
</evidence>
<proteinExistence type="inferred from homology"/>
<dbReference type="SUPFAM" id="SSF48256">
    <property type="entry name" value="Citrate synthase"/>
    <property type="match status" value="1"/>
</dbReference>
<name>A0ABS8PHH7_9PSEU</name>
<dbReference type="PROSITE" id="PS50937">
    <property type="entry name" value="HTH_MERR_2"/>
    <property type="match status" value="1"/>
</dbReference>
<dbReference type="SUPFAM" id="SSF46955">
    <property type="entry name" value="Putative DNA-binding domain"/>
    <property type="match status" value="1"/>
</dbReference>
<protein>
    <submittedName>
        <fullName evidence="5">Citrate synthase</fullName>
    </submittedName>
</protein>
<dbReference type="PRINTS" id="PR00143">
    <property type="entry name" value="CITRTSNTHASE"/>
</dbReference>
<reference evidence="5 6" key="1">
    <citation type="submission" date="2021-11" db="EMBL/GenBank/DDBJ databases">
        <title>Draft genome sequence of Actinomycetospora sp. SF1 isolated from the rhizosphere soil.</title>
        <authorList>
            <person name="Duangmal K."/>
            <person name="Chantavorakit T."/>
        </authorList>
    </citation>
    <scope>NUCLEOTIDE SEQUENCE [LARGE SCALE GENOMIC DNA]</scope>
    <source>
        <strain evidence="5 6">TBRC 5722</strain>
    </source>
</reference>
<dbReference type="Gene3D" id="1.10.1660.10">
    <property type="match status" value="1"/>
</dbReference>
<feature type="domain" description="HTH merR-type" evidence="4">
    <location>
        <begin position="1"/>
        <end position="38"/>
    </location>
</feature>
<dbReference type="InterPro" id="IPR041657">
    <property type="entry name" value="HTH_17"/>
</dbReference>
<dbReference type="InterPro" id="IPR002020">
    <property type="entry name" value="Citrate_synthase"/>
</dbReference>
<dbReference type="RefSeq" id="WP_230740015.1">
    <property type="nucleotide sequence ID" value="NZ_JAJNDB010000009.1"/>
</dbReference>
<dbReference type="Pfam" id="PF00285">
    <property type="entry name" value="Citrate_synt"/>
    <property type="match status" value="1"/>
</dbReference>
<dbReference type="InterPro" id="IPR019810">
    <property type="entry name" value="Citrate_synthase_AS"/>
</dbReference>
<comment type="similarity">
    <text evidence="1 3">Belongs to the citrate synthase family.</text>
</comment>
<keyword evidence="2 3" id="KW-0808">Transferase</keyword>